<evidence type="ECO:0000313" key="9">
    <source>
        <dbReference type="Proteomes" id="UP000251889"/>
    </source>
</evidence>
<feature type="transmembrane region" description="Helical" evidence="6">
    <location>
        <begin position="121"/>
        <end position="139"/>
    </location>
</feature>
<dbReference type="InterPro" id="IPR051461">
    <property type="entry name" value="UPF0750_membrane"/>
</dbReference>
<comment type="subcellular location">
    <subcellularLocation>
        <location evidence="1">Cell membrane</location>
        <topology evidence="1">Multi-pass membrane protein</topology>
    </subcellularLocation>
</comment>
<feature type="transmembrane region" description="Helical" evidence="6">
    <location>
        <begin position="20"/>
        <end position="40"/>
    </location>
</feature>
<protein>
    <recommendedName>
        <fullName evidence="7">DUF2179 domain-containing protein</fullName>
    </recommendedName>
</protein>
<dbReference type="Gene3D" id="3.30.70.120">
    <property type="match status" value="1"/>
</dbReference>
<evidence type="ECO:0000256" key="6">
    <source>
        <dbReference type="SAM" id="Phobius"/>
    </source>
</evidence>
<dbReference type="InterPro" id="IPR019264">
    <property type="entry name" value="DUF2179"/>
</dbReference>
<feature type="domain" description="DUF2179" evidence="7">
    <location>
        <begin position="234"/>
        <end position="293"/>
    </location>
</feature>
<organism evidence="8 9">
    <name type="scientific">Pseudochryseolinea flava</name>
    <dbReference type="NCBI Taxonomy" id="2059302"/>
    <lineage>
        <taxon>Bacteria</taxon>
        <taxon>Pseudomonadati</taxon>
        <taxon>Bacteroidota</taxon>
        <taxon>Cytophagia</taxon>
        <taxon>Cytophagales</taxon>
        <taxon>Fulvivirgaceae</taxon>
        <taxon>Pseudochryseolinea</taxon>
    </lineage>
</organism>
<proteinExistence type="predicted"/>
<dbReference type="InterPro" id="IPR003740">
    <property type="entry name" value="YitT"/>
</dbReference>
<dbReference type="OrthoDB" id="265478at2"/>
<gene>
    <name evidence="8" type="ORF">DQQ10_23990</name>
</gene>
<evidence type="ECO:0000256" key="5">
    <source>
        <dbReference type="ARBA" id="ARBA00023136"/>
    </source>
</evidence>
<dbReference type="Pfam" id="PF10035">
    <property type="entry name" value="DUF2179"/>
    <property type="match status" value="1"/>
</dbReference>
<dbReference type="Pfam" id="PF02588">
    <property type="entry name" value="YitT_membrane"/>
    <property type="match status" value="1"/>
</dbReference>
<feature type="transmembrane region" description="Helical" evidence="6">
    <location>
        <begin position="160"/>
        <end position="180"/>
    </location>
</feature>
<dbReference type="GO" id="GO:0005886">
    <property type="term" value="C:plasma membrane"/>
    <property type="evidence" value="ECO:0007669"/>
    <property type="project" value="UniProtKB-SubCell"/>
</dbReference>
<evidence type="ECO:0000256" key="3">
    <source>
        <dbReference type="ARBA" id="ARBA00022692"/>
    </source>
</evidence>
<comment type="caution">
    <text evidence="8">The sequence shown here is derived from an EMBL/GenBank/DDBJ whole genome shotgun (WGS) entry which is preliminary data.</text>
</comment>
<sequence length="303" mass="33588">MSTQQRFVELQAIRLRRINLWRWIKDIAFICLGVAAATFGLKGFLLPNEFLDGGVVGISLLINVLTKLDLSILLVVINIPFMIIGYTQISKVFALKTFAAIITLAICLEFIEVPFITHDKLLVSFFGGFFLGLGIGLSIRGGCVIDGTEVLAIYTSRKTALTVGDIILILNIIIFAVAGYYLKIEIALYAILTYLVASKTVDFVVHGIEEYTSVMIVSQKSNEIMHAISDHMGRGVTILKGKRGFGKHGHRDDDIDVLFSVITRLELQKLKTEIAKIDEEAFVVENSVNDIKGGMIKKRPLHD</sequence>
<dbReference type="CDD" id="cd16380">
    <property type="entry name" value="YitT_C"/>
    <property type="match status" value="1"/>
</dbReference>
<dbReference type="PANTHER" id="PTHR33545">
    <property type="entry name" value="UPF0750 MEMBRANE PROTEIN YITT-RELATED"/>
    <property type="match status" value="1"/>
</dbReference>
<keyword evidence="4 6" id="KW-1133">Transmembrane helix</keyword>
<dbReference type="Proteomes" id="UP000251889">
    <property type="component" value="Unassembled WGS sequence"/>
</dbReference>
<evidence type="ECO:0000256" key="4">
    <source>
        <dbReference type="ARBA" id="ARBA00022989"/>
    </source>
</evidence>
<dbReference type="PIRSF" id="PIRSF006483">
    <property type="entry name" value="Membrane_protein_YitT"/>
    <property type="match status" value="1"/>
</dbReference>
<keyword evidence="5 6" id="KW-0472">Membrane</keyword>
<keyword evidence="2" id="KW-1003">Cell membrane</keyword>
<dbReference type="AlphaFoldDB" id="A0A364XW48"/>
<dbReference type="PANTHER" id="PTHR33545:SF3">
    <property type="entry name" value="UPF0750 MEMBRANE PROTEIN YQFU"/>
    <property type="match status" value="1"/>
</dbReference>
<reference evidence="8 9" key="1">
    <citation type="submission" date="2018-06" db="EMBL/GenBank/DDBJ databases">
        <title>Chryseolinea flavus sp. nov., a member of the phylum Bacteroidetes isolated from soil.</title>
        <authorList>
            <person name="Li Y."/>
            <person name="Wang J."/>
        </authorList>
    </citation>
    <scope>NUCLEOTIDE SEQUENCE [LARGE SCALE GENOMIC DNA]</scope>
    <source>
        <strain evidence="8 9">SDU1-6</strain>
    </source>
</reference>
<evidence type="ECO:0000313" key="8">
    <source>
        <dbReference type="EMBL" id="RAV98392.1"/>
    </source>
</evidence>
<dbReference type="InterPro" id="IPR015867">
    <property type="entry name" value="N-reg_PII/ATP_PRibTrfase_C"/>
</dbReference>
<keyword evidence="3 6" id="KW-0812">Transmembrane</keyword>
<evidence type="ECO:0000256" key="2">
    <source>
        <dbReference type="ARBA" id="ARBA00022475"/>
    </source>
</evidence>
<dbReference type="RefSeq" id="WP_112749477.1">
    <property type="nucleotide sequence ID" value="NZ_QMFY01000018.1"/>
</dbReference>
<keyword evidence="9" id="KW-1185">Reference proteome</keyword>
<name>A0A364XW48_9BACT</name>
<evidence type="ECO:0000259" key="7">
    <source>
        <dbReference type="Pfam" id="PF10035"/>
    </source>
</evidence>
<accession>A0A364XW48</accession>
<dbReference type="EMBL" id="QMFY01000018">
    <property type="protein sequence ID" value="RAV98392.1"/>
    <property type="molecule type" value="Genomic_DNA"/>
</dbReference>
<evidence type="ECO:0000256" key="1">
    <source>
        <dbReference type="ARBA" id="ARBA00004651"/>
    </source>
</evidence>
<feature type="transmembrane region" description="Helical" evidence="6">
    <location>
        <begin position="60"/>
        <end position="81"/>
    </location>
</feature>
<feature type="transmembrane region" description="Helical" evidence="6">
    <location>
        <begin position="93"/>
        <end position="115"/>
    </location>
</feature>